<protein>
    <recommendedName>
        <fullName evidence="1">HTH-like domain-containing protein</fullName>
    </recommendedName>
</protein>
<evidence type="ECO:0000259" key="1">
    <source>
        <dbReference type="Pfam" id="PF24718"/>
    </source>
</evidence>
<dbReference type="InterPro" id="IPR056975">
    <property type="entry name" value="HTH_73"/>
</dbReference>
<dbReference type="Proteomes" id="UP000036850">
    <property type="component" value="Unassembled WGS sequence"/>
</dbReference>
<reference evidence="3" key="1">
    <citation type="submission" date="2015-07" db="EMBL/GenBank/DDBJ databases">
        <title>Draft genome sequence of a Pseudoalteromonas rubra strain, OCN096, isolated from Kaneohe Bay, Oahu, Hawaii.</title>
        <authorList>
            <person name="Beurmann S."/>
            <person name="Ushijima B."/>
            <person name="Belcaid M."/>
            <person name="Callahan S.M."/>
            <person name="Aeby G.S."/>
        </authorList>
    </citation>
    <scope>NUCLEOTIDE SEQUENCE [LARGE SCALE GENOMIC DNA]</scope>
    <source>
        <strain evidence="3">OCN096</strain>
    </source>
</reference>
<feature type="domain" description="HTH-like" evidence="1">
    <location>
        <begin position="4"/>
        <end position="44"/>
    </location>
</feature>
<gene>
    <name evidence="2" type="ORF">AC626_18950</name>
</gene>
<dbReference type="Pfam" id="PF24718">
    <property type="entry name" value="HTH_73"/>
    <property type="match status" value="1"/>
</dbReference>
<comment type="caution">
    <text evidence="2">The sequence shown here is derived from an EMBL/GenBank/DDBJ whole genome shotgun (WGS) entry which is preliminary data.</text>
</comment>
<name>A0A0L0ENY8_9GAMM</name>
<dbReference type="PATRIC" id="fig|43658.6.peg.1518"/>
<dbReference type="AlphaFoldDB" id="A0A0L0ENY8"/>
<accession>A0A0L0ENY8</accession>
<dbReference type="EMBL" id="LFZX01000185">
    <property type="protein sequence ID" value="KNC66111.1"/>
    <property type="molecule type" value="Genomic_DNA"/>
</dbReference>
<organism evidence="2 3">
    <name type="scientific">Pseudoalteromonas rubra</name>
    <dbReference type="NCBI Taxonomy" id="43658"/>
    <lineage>
        <taxon>Bacteria</taxon>
        <taxon>Pseudomonadati</taxon>
        <taxon>Pseudomonadota</taxon>
        <taxon>Gammaproteobacteria</taxon>
        <taxon>Alteromonadales</taxon>
        <taxon>Pseudoalteromonadaceae</taxon>
        <taxon>Pseudoalteromonas</taxon>
    </lineage>
</organism>
<proteinExistence type="predicted"/>
<evidence type="ECO:0000313" key="3">
    <source>
        <dbReference type="Proteomes" id="UP000036850"/>
    </source>
</evidence>
<sequence length="60" mass="6796">MNKAQTFLTIHQALESVPRKQYMAESHFQLLKYADELQSITAKKSASGRLKQADLDVGKM</sequence>
<evidence type="ECO:0000313" key="2">
    <source>
        <dbReference type="EMBL" id="KNC66111.1"/>
    </source>
</evidence>